<reference evidence="1 2" key="1">
    <citation type="journal article" date="2018" name="Sci. Rep.">
        <title>Genomic signatures of local adaptation to the degree of environmental predictability in rotifers.</title>
        <authorList>
            <person name="Franch-Gras L."/>
            <person name="Hahn C."/>
            <person name="Garcia-Roger E.M."/>
            <person name="Carmona M.J."/>
            <person name="Serra M."/>
            <person name="Gomez A."/>
        </authorList>
    </citation>
    <scope>NUCLEOTIDE SEQUENCE [LARGE SCALE GENOMIC DNA]</scope>
    <source>
        <strain evidence="1">HYR1</strain>
    </source>
</reference>
<gene>
    <name evidence="1" type="ORF">BpHYR1_015165</name>
</gene>
<dbReference type="Proteomes" id="UP000276133">
    <property type="component" value="Unassembled WGS sequence"/>
</dbReference>
<accession>A0A3M7RTH4</accession>
<sequence>MLLYWGIEYRINQHRYNKTRLLNNIYYKYDNRPSQTFESCNGQGKNITLICRKAFKIFEKV</sequence>
<protein>
    <submittedName>
        <fullName evidence="1">Uncharacterized protein</fullName>
    </submittedName>
</protein>
<dbReference type="EMBL" id="REGN01002657">
    <property type="protein sequence ID" value="RNA26874.1"/>
    <property type="molecule type" value="Genomic_DNA"/>
</dbReference>
<proteinExistence type="predicted"/>
<evidence type="ECO:0000313" key="2">
    <source>
        <dbReference type="Proteomes" id="UP000276133"/>
    </source>
</evidence>
<dbReference type="AlphaFoldDB" id="A0A3M7RTH4"/>
<evidence type="ECO:0000313" key="1">
    <source>
        <dbReference type="EMBL" id="RNA26874.1"/>
    </source>
</evidence>
<name>A0A3M7RTH4_BRAPC</name>
<organism evidence="1 2">
    <name type="scientific">Brachionus plicatilis</name>
    <name type="common">Marine rotifer</name>
    <name type="synonym">Brachionus muelleri</name>
    <dbReference type="NCBI Taxonomy" id="10195"/>
    <lineage>
        <taxon>Eukaryota</taxon>
        <taxon>Metazoa</taxon>
        <taxon>Spiralia</taxon>
        <taxon>Gnathifera</taxon>
        <taxon>Rotifera</taxon>
        <taxon>Eurotatoria</taxon>
        <taxon>Monogononta</taxon>
        <taxon>Pseudotrocha</taxon>
        <taxon>Ploima</taxon>
        <taxon>Brachionidae</taxon>
        <taxon>Brachionus</taxon>
    </lineage>
</organism>
<comment type="caution">
    <text evidence="1">The sequence shown here is derived from an EMBL/GenBank/DDBJ whole genome shotgun (WGS) entry which is preliminary data.</text>
</comment>
<keyword evidence="2" id="KW-1185">Reference proteome</keyword>